<evidence type="ECO:0000313" key="2">
    <source>
        <dbReference type="EMBL" id="MCL1124820.1"/>
    </source>
</evidence>
<dbReference type="Proteomes" id="UP001203423">
    <property type="component" value="Unassembled WGS sequence"/>
</dbReference>
<protein>
    <submittedName>
        <fullName evidence="2">DUF4240 domain-containing protein</fullName>
    </submittedName>
</protein>
<sequence length="169" mass="19501">MIEADFWALVTRSTANQAQDDLADEFKKKLSLLSDSELKAFDKIFGQQIRRSYTWTIWGAAYIITGCDSEYAFSEFRCFLISLGEEWYEKVLDNADDLGQLMQWPMKDGYAYPFLDEYDLMAGQLYEARNDDELPFVPSGLGQPDGKKFSHKKKHLKSNYPQLSAAFPF</sequence>
<accession>A0ABT0LB04</accession>
<proteinExistence type="predicted"/>
<evidence type="ECO:0000313" key="3">
    <source>
        <dbReference type="Proteomes" id="UP001203423"/>
    </source>
</evidence>
<dbReference type="Pfam" id="PF14024">
    <property type="entry name" value="DUF4240"/>
    <property type="match status" value="1"/>
</dbReference>
<reference evidence="2 3" key="1">
    <citation type="submission" date="2022-01" db="EMBL/GenBank/DDBJ databases">
        <title>Whole genome-based taxonomy of the Shewanellaceae.</title>
        <authorList>
            <person name="Martin-Rodriguez A.J."/>
        </authorList>
    </citation>
    <scope>NUCLEOTIDE SEQUENCE [LARGE SCALE GENOMIC DNA]</scope>
    <source>
        <strain evidence="2 3">DSM 17177</strain>
    </source>
</reference>
<dbReference type="EMBL" id="JAKIKS010000032">
    <property type="protein sequence ID" value="MCL1124820.1"/>
    <property type="molecule type" value="Genomic_DNA"/>
</dbReference>
<dbReference type="RefSeq" id="WP_248940098.1">
    <property type="nucleotide sequence ID" value="NZ_JAKIKS010000032.1"/>
</dbReference>
<gene>
    <name evidence="2" type="ORF">L2764_10130</name>
</gene>
<comment type="caution">
    <text evidence="2">The sequence shown here is derived from an EMBL/GenBank/DDBJ whole genome shotgun (WGS) entry which is preliminary data.</text>
</comment>
<dbReference type="InterPro" id="IPR025334">
    <property type="entry name" value="DUF4240"/>
</dbReference>
<name>A0ABT0LB04_9GAMM</name>
<evidence type="ECO:0000259" key="1">
    <source>
        <dbReference type="Pfam" id="PF14024"/>
    </source>
</evidence>
<keyword evidence="3" id="KW-1185">Reference proteome</keyword>
<organism evidence="2 3">
    <name type="scientific">Shewanella surugensis</name>
    <dbReference type="NCBI Taxonomy" id="212020"/>
    <lineage>
        <taxon>Bacteria</taxon>
        <taxon>Pseudomonadati</taxon>
        <taxon>Pseudomonadota</taxon>
        <taxon>Gammaproteobacteria</taxon>
        <taxon>Alteromonadales</taxon>
        <taxon>Shewanellaceae</taxon>
        <taxon>Shewanella</taxon>
    </lineage>
</organism>
<feature type="domain" description="DUF4240" evidence="1">
    <location>
        <begin position="1"/>
        <end position="127"/>
    </location>
</feature>